<dbReference type="InterPro" id="IPR052077">
    <property type="entry name" value="CcrZ_PhaseVar_Mediator"/>
</dbReference>
<dbReference type="EMBL" id="CP021377">
    <property type="protein sequence ID" value="ART81591.1"/>
    <property type="molecule type" value="Genomic_DNA"/>
</dbReference>
<evidence type="ECO:0000313" key="2">
    <source>
        <dbReference type="EMBL" id="ART81591.1"/>
    </source>
</evidence>
<dbReference type="InterPro" id="IPR011009">
    <property type="entry name" value="Kinase-like_dom_sf"/>
</dbReference>
<dbReference type="PANTHER" id="PTHR40086:SF1">
    <property type="entry name" value="CELL CYCLE REGULATOR CCRZ"/>
    <property type="match status" value="1"/>
</dbReference>
<dbReference type="RefSeq" id="WP_087034677.1">
    <property type="nucleotide sequence ID" value="NZ_CP021377.1"/>
</dbReference>
<dbReference type="Gene3D" id="3.90.1200.10">
    <property type="match status" value="1"/>
</dbReference>
<accession>A0A1Y0D244</accession>
<evidence type="ECO:0000313" key="3">
    <source>
        <dbReference type="Proteomes" id="UP000243937"/>
    </source>
</evidence>
<dbReference type="PANTHER" id="PTHR40086">
    <property type="entry name" value="PHOSPHOTRANSFERASE YTMP-RELATED"/>
    <property type="match status" value="1"/>
</dbReference>
<dbReference type="Gene3D" id="3.30.200.20">
    <property type="entry name" value="Phosphorylase Kinase, domain 1"/>
    <property type="match status" value="1"/>
</dbReference>
<dbReference type="InterPro" id="IPR002575">
    <property type="entry name" value="Aminoglycoside_PTrfase"/>
</dbReference>
<name>A0A1Y0D244_9GAMM</name>
<dbReference type="Pfam" id="PF01636">
    <property type="entry name" value="APH"/>
    <property type="match status" value="1"/>
</dbReference>
<gene>
    <name evidence="2" type="ORF">CBP31_02225</name>
</gene>
<dbReference type="OrthoDB" id="179763at2"/>
<protein>
    <recommendedName>
        <fullName evidence="1">Aminoglycoside phosphotransferase domain-containing protein</fullName>
    </recommendedName>
</protein>
<proteinExistence type="predicted"/>
<dbReference type="KEGG" id="opf:CBP31_02225"/>
<reference evidence="2 3" key="1">
    <citation type="journal article" date="2014" name="Int. J. Syst. Evol. Microbiol.">
        <title>Oceanisphaera profunda sp. nov., a marine bacterium isolated from deep-sea sediment, and emended description of the genus Oceanisphaera.</title>
        <authorList>
            <person name="Xu Z."/>
            <person name="Zhang X.Y."/>
            <person name="Su H.N."/>
            <person name="Yu Z.C."/>
            <person name="Liu C."/>
            <person name="Li H."/>
            <person name="Chen X.L."/>
            <person name="Song X.Y."/>
            <person name="Xie B.B."/>
            <person name="Qin Q.L."/>
            <person name="Zhou B.C."/>
            <person name="Shi M."/>
            <person name="Huang Y."/>
            <person name="Zhang Y.Z."/>
        </authorList>
    </citation>
    <scope>NUCLEOTIDE SEQUENCE [LARGE SCALE GENOMIC DNA]</scope>
    <source>
        <strain evidence="2 3">SM1222</strain>
    </source>
</reference>
<dbReference type="SUPFAM" id="SSF56112">
    <property type="entry name" value="Protein kinase-like (PK-like)"/>
    <property type="match status" value="1"/>
</dbReference>
<dbReference type="Proteomes" id="UP000243937">
    <property type="component" value="Chromosome"/>
</dbReference>
<feature type="domain" description="Aminoglycoside phosphotransferase" evidence="1">
    <location>
        <begin position="18"/>
        <end position="232"/>
    </location>
</feature>
<dbReference type="AlphaFoldDB" id="A0A1Y0D244"/>
<dbReference type="CDD" id="cd05151">
    <property type="entry name" value="ChoK-like"/>
    <property type="match status" value="1"/>
</dbReference>
<keyword evidence="3" id="KW-1185">Reference proteome</keyword>
<evidence type="ECO:0000259" key="1">
    <source>
        <dbReference type="Pfam" id="PF01636"/>
    </source>
</evidence>
<sequence length="282" mass="31760">MDANLLAELLPAQFQGQLTPLAGGLTNHSWRLDTPQQSYWLRMGNTHSESLGINRGQELVAHQAAVDADLAPLIHYAKPELGILLLDWLPESDWQSFVGESHQDCAPNLTLLMGKVAQLHQLTPALNALSLNEQAEHYLRQLSSLSAEHQHYARCFEQARLNLNYTPVFCHHDLNAANVLGARPWLIDWEYAAFGDAAFELAVIADSFKLSEQGARQLLADYNAAGGEVSYARFQARRPWVQWLTVLWAALQYQYTGQSDYRLLQEQATRQLAHDLADFQAR</sequence>
<organism evidence="2 3">
    <name type="scientific">Oceanisphaera profunda</name>
    <dbReference type="NCBI Taxonomy" id="1416627"/>
    <lineage>
        <taxon>Bacteria</taxon>
        <taxon>Pseudomonadati</taxon>
        <taxon>Pseudomonadota</taxon>
        <taxon>Gammaproteobacteria</taxon>
        <taxon>Aeromonadales</taxon>
        <taxon>Aeromonadaceae</taxon>
        <taxon>Oceanisphaera</taxon>
    </lineage>
</organism>